<accession>A0A644VX60</accession>
<dbReference type="Pfam" id="PF03861">
    <property type="entry name" value="ANTAR"/>
    <property type="match status" value="1"/>
</dbReference>
<comment type="caution">
    <text evidence="2">The sequence shown here is derived from an EMBL/GenBank/DDBJ whole genome shotgun (WGS) entry which is preliminary data.</text>
</comment>
<dbReference type="Gene3D" id="1.10.10.10">
    <property type="entry name" value="Winged helix-like DNA-binding domain superfamily/Winged helix DNA-binding domain"/>
    <property type="match status" value="1"/>
</dbReference>
<evidence type="ECO:0000259" key="1">
    <source>
        <dbReference type="PROSITE" id="PS50921"/>
    </source>
</evidence>
<dbReference type="GO" id="GO:0003723">
    <property type="term" value="F:RNA binding"/>
    <property type="evidence" value="ECO:0007669"/>
    <property type="project" value="InterPro"/>
</dbReference>
<feature type="domain" description="ANTAR" evidence="1">
    <location>
        <begin position="123"/>
        <end position="184"/>
    </location>
</feature>
<proteinExistence type="predicted"/>
<reference evidence="2" key="1">
    <citation type="submission" date="2019-08" db="EMBL/GenBank/DDBJ databases">
        <authorList>
            <person name="Kucharzyk K."/>
            <person name="Murdoch R.W."/>
            <person name="Higgins S."/>
            <person name="Loffler F."/>
        </authorList>
    </citation>
    <scope>NUCLEOTIDE SEQUENCE</scope>
</reference>
<sequence length="189" mass="21714">MRVLVVSPTEKGCESLCNLIVEHERRVDITKCQSASQARRIILDSELDLVIVNAPLLDESGEELAVMVTQQSLATSILVVKAEYFEQEQSLYCDQGILVVSKPVIRQMFFQALSLGMSMRKRISAMHNENEKLHRKIEEIKLIDRAKWALIENLGMDENQAHRHIEKQAMDLRKSRYDVASLILKTYQM</sequence>
<dbReference type="InterPro" id="IPR036388">
    <property type="entry name" value="WH-like_DNA-bd_sf"/>
</dbReference>
<dbReference type="SUPFAM" id="SSF52172">
    <property type="entry name" value="CheY-like"/>
    <property type="match status" value="1"/>
</dbReference>
<dbReference type="EMBL" id="VSSQ01000484">
    <property type="protein sequence ID" value="MPL95867.1"/>
    <property type="molecule type" value="Genomic_DNA"/>
</dbReference>
<dbReference type="SMART" id="SM01012">
    <property type="entry name" value="ANTAR"/>
    <property type="match status" value="1"/>
</dbReference>
<evidence type="ECO:0000313" key="2">
    <source>
        <dbReference type="EMBL" id="MPL95867.1"/>
    </source>
</evidence>
<dbReference type="InterPro" id="IPR005561">
    <property type="entry name" value="ANTAR"/>
</dbReference>
<name>A0A644VX60_9ZZZZ</name>
<protein>
    <recommendedName>
        <fullName evidence="1">ANTAR domain-containing protein</fullName>
    </recommendedName>
</protein>
<dbReference type="AlphaFoldDB" id="A0A644VX60"/>
<dbReference type="InterPro" id="IPR011006">
    <property type="entry name" value="CheY-like_superfamily"/>
</dbReference>
<organism evidence="2">
    <name type="scientific">bioreactor metagenome</name>
    <dbReference type="NCBI Taxonomy" id="1076179"/>
    <lineage>
        <taxon>unclassified sequences</taxon>
        <taxon>metagenomes</taxon>
        <taxon>ecological metagenomes</taxon>
    </lineage>
</organism>
<dbReference type="PROSITE" id="PS50921">
    <property type="entry name" value="ANTAR"/>
    <property type="match status" value="1"/>
</dbReference>
<gene>
    <name evidence="2" type="ORF">SDC9_42040</name>
</gene>